<dbReference type="KEGG" id="avs:AWM76_07220"/>
<organism evidence="2 3">
    <name type="scientific">Aerococcus viridans</name>
    <dbReference type="NCBI Taxonomy" id="1377"/>
    <lineage>
        <taxon>Bacteria</taxon>
        <taxon>Bacillati</taxon>
        <taxon>Bacillota</taxon>
        <taxon>Bacilli</taxon>
        <taxon>Lactobacillales</taxon>
        <taxon>Aerococcaceae</taxon>
        <taxon>Aerococcus</taxon>
    </lineage>
</organism>
<dbReference type="Gene3D" id="3.90.550.10">
    <property type="entry name" value="Spore Coat Polysaccharide Biosynthesis Protein SpsA, Chain A"/>
    <property type="match status" value="1"/>
</dbReference>
<dbReference type="SUPFAM" id="SSF53448">
    <property type="entry name" value="Nucleotide-diphospho-sugar transferases"/>
    <property type="match status" value="1"/>
</dbReference>
<dbReference type="Proteomes" id="UP000066986">
    <property type="component" value="Chromosome"/>
</dbReference>
<reference evidence="3" key="2">
    <citation type="submission" date="2016-01" db="EMBL/GenBank/DDBJ databases">
        <title>Six Aerococcus type strain genome sequencing and assembly using PacBio and Illumina Hiseq.</title>
        <authorList>
            <person name="Carkaci D."/>
            <person name="Dargis R."/>
            <person name="Nielsen X.C."/>
            <person name="Skovgaard O."/>
            <person name="Fuursted K."/>
            <person name="Christensen J.J."/>
        </authorList>
    </citation>
    <scope>NUCLEOTIDE SEQUENCE [LARGE SCALE GENOMIC DNA]</scope>
    <source>
        <strain evidence="3">CCUG4311</strain>
    </source>
</reference>
<dbReference type="AlphaFoldDB" id="A0AAU8UNC9"/>
<evidence type="ECO:0000313" key="2">
    <source>
        <dbReference type="EMBL" id="AMC01357.1"/>
    </source>
</evidence>
<dbReference type="EMBL" id="CP014164">
    <property type="protein sequence ID" value="AMC01357.1"/>
    <property type="molecule type" value="Genomic_DNA"/>
</dbReference>
<reference evidence="2 3" key="1">
    <citation type="journal article" date="2016" name="Genome Announc.">
        <title>Complete Genome Sequences of Aerococcus christensenii CCUG 28831T, Aerococcus sanguinicola CCUG 43001T, Aerococcus urinae CCUG 36881T, Aerococcus urinaeequi CCUG 28094T, Aerococcus urinaehominis CCUG 42038 BT, and Aerococcus viridans CCUG 4311T.</title>
        <authorList>
            <person name="Carkaci D."/>
            <person name="Dargis R."/>
            <person name="Nielsen X.C."/>
            <person name="Skovgaard O."/>
            <person name="Fuursted K."/>
            <person name="Christensen J.J."/>
        </authorList>
    </citation>
    <scope>NUCLEOTIDE SEQUENCE [LARGE SCALE GENOMIC DNA]</scope>
    <source>
        <strain evidence="2 3">CCUG4311</strain>
    </source>
</reference>
<dbReference type="Pfam" id="PF00535">
    <property type="entry name" value="Glycos_transf_2"/>
    <property type="match status" value="1"/>
</dbReference>
<protein>
    <recommendedName>
        <fullName evidence="1">Glycosyltransferase 2-like domain-containing protein</fullName>
    </recommendedName>
</protein>
<evidence type="ECO:0000313" key="3">
    <source>
        <dbReference type="Proteomes" id="UP000066986"/>
    </source>
</evidence>
<gene>
    <name evidence="2" type="ORF">AWM76_07220</name>
</gene>
<dbReference type="RefSeq" id="WP_003141674.1">
    <property type="nucleotide sequence ID" value="NZ_CP014164.1"/>
</dbReference>
<accession>A0AAU8UNC9</accession>
<dbReference type="InterPro" id="IPR001173">
    <property type="entry name" value="Glyco_trans_2-like"/>
</dbReference>
<dbReference type="GeneID" id="32030709"/>
<feature type="domain" description="Glycosyltransferase 2-like" evidence="1">
    <location>
        <begin position="5"/>
        <end position="166"/>
    </location>
</feature>
<proteinExistence type="predicted"/>
<dbReference type="InterPro" id="IPR029044">
    <property type="entry name" value="Nucleotide-diphossugar_trans"/>
</dbReference>
<sequence>MKFTCIVVIYNLACKNSITLKSLLKIGIDSLNIIVCDNSVKSQMKNSNVMFCNERAIKYLDMEGNSGLSKAYNRALKEIDTDSWVVIFDQDTKITVKYFDKLNESISKYPEIYMHVPIVKSKNMQMSPSLSNGYSVKRINMSTSGVYKDITAINSGMAVKRDVFEKTGSYNENIFLDYLDHYFVREYKKIFKKIAVFDCVIIQDFSDEDHTNYSRDLSRFEIYSKDFYEYCKDSIKGRAFYATKILYRSIKLSILHKNIAFLKIAIERRKG</sequence>
<evidence type="ECO:0000259" key="1">
    <source>
        <dbReference type="Pfam" id="PF00535"/>
    </source>
</evidence>
<name>A0AAU8UNC9_9LACT</name>